<keyword evidence="2" id="KW-0201">Cytochrome c-type biogenesis</keyword>
<dbReference type="KEGG" id="nano:G5V58_20990"/>
<dbReference type="GO" id="GO:0017004">
    <property type="term" value="P:cytochrome complex assembly"/>
    <property type="evidence" value="ECO:0007669"/>
    <property type="project" value="UniProtKB-KW"/>
</dbReference>
<feature type="signal peptide" evidence="6">
    <location>
        <begin position="1"/>
        <end position="18"/>
    </location>
</feature>
<evidence type="ECO:0000313" key="9">
    <source>
        <dbReference type="Proteomes" id="UP000502996"/>
    </source>
</evidence>
<dbReference type="SUPFAM" id="SSF52833">
    <property type="entry name" value="Thioredoxin-like"/>
    <property type="match status" value="1"/>
</dbReference>
<dbReference type="RefSeq" id="WP_165236960.1">
    <property type="nucleotide sequence ID" value="NZ_CP049257.1"/>
</dbReference>
<dbReference type="GO" id="GO:0016209">
    <property type="term" value="F:antioxidant activity"/>
    <property type="evidence" value="ECO:0007669"/>
    <property type="project" value="InterPro"/>
</dbReference>
<dbReference type="InterPro" id="IPR017937">
    <property type="entry name" value="Thioredoxin_CS"/>
</dbReference>
<gene>
    <name evidence="8" type="ORF">G5V58_20990</name>
</gene>
<evidence type="ECO:0000256" key="2">
    <source>
        <dbReference type="ARBA" id="ARBA00022748"/>
    </source>
</evidence>
<feature type="chain" id="PRO_5039321351" evidence="6">
    <location>
        <begin position="19"/>
        <end position="205"/>
    </location>
</feature>
<dbReference type="PANTHER" id="PTHR42852:SF6">
    <property type="entry name" value="THIOL:DISULFIDE INTERCHANGE PROTEIN DSBE"/>
    <property type="match status" value="1"/>
</dbReference>
<evidence type="ECO:0000313" key="8">
    <source>
        <dbReference type="EMBL" id="QIG44918.1"/>
    </source>
</evidence>
<protein>
    <submittedName>
        <fullName evidence="8">TlpA family protein disulfide reductase</fullName>
    </submittedName>
</protein>
<evidence type="ECO:0000256" key="5">
    <source>
        <dbReference type="ARBA" id="ARBA00023284"/>
    </source>
</evidence>
<organism evidence="8 9">
    <name type="scientific">Nocardioides anomalus</name>
    <dbReference type="NCBI Taxonomy" id="2712223"/>
    <lineage>
        <taxon>Bacteria</taxon>
        <taxon>Bacillati</taxon>
        <taxon>Actinomycetota</taxon>
        <taxon>Actinomycetes</taxon>
        <taxon>Propionibacteriales</taxon>
        <taxon>Nocardioidaceae</taxon>
        <taxon>Nocardioides</taxon>
    </lineage>
</organism>
<keyword evidence="4" id="KW-1015">Disulfide bond</keyword>
<reference evidence="8 9" key="1">
    <citation type="submission" date="2020-02" db="EMBL/GenBank/DDBJ databases">
        <title>Full genome sequence of Nocardioides sp. R-3366.</title>
        <authorList>
            <person name="Im W.-T."/>
        </authorList>
    </citation>
    <scope>NUCLEOTIDE SEQUENCE [LARGE SCALE GENOMIC DNA]</scope>
    <source>
        <strain evidence="8 9">R-3366</strain>
    </source>
</reference>
<keyword evidence="3" id="KW-0812">Transmembrane</keyword>
<proteinExistence type="predicted"/>
<dbReference type="InterPro" id="IPR013766">
    <property type="entry name" value="Thioredoxin_domain"/>
</dbReference>
<dbReference type="InterPro" id="IPR036249">
    <property type="entry name" value="Thioredoxin-like_sf"/>
</dbReference>
<dbReference type="Proteomes" id="UP000502996">
    <property type="component" value="Chromosome"/>
</dbReference>
<dbReference type="PROSITE" id="PS00194">
    <property type="entry name" value="THIOREDOXIN_1"/>
    <property type="match status" value="1"/>
</dbReference>
<name>A0A6G6WHW1_9ACTN</name>
<dbReference type="EMBL" id="CP049257">
    <property type="protein sequence ID" value="QIG44918.1"/>
    <property type="molecule type" value="Genomic_DNA"/>
</dbReference>
<keyword evidence="5" id="KW-0676">Redox-active center</keyword>
<dbReference type="InterPro" id="IPR000866">
    <property type="entry name" value="AhpC/TSA"/>
</dbReference>
<evidence type="ECO:0000256" key="3">
    <source>
        <dbReference type="ARBA" id="ARBA00022968"/>
    </source>
</evidence>
<evidence type="ECO:0000256" key="1">
    <source>
        <dbReference type="ARBA" id="ARBA00004196"/>
    </source>
</evidence>
<dbReference type="Pfam" id="PF00578">
    <property type="entry name" value="AhpC-TSA"/>
    <property type="match status" value="1"/>
</dbReference>
<feature type="domain" description="Thioredoxin" evidence="7">
    <location>
        <begin position="60"/>
        <end position="202"/>
    </location>
</feature>
<dbReference type="PROSITE" id="PS51352">
    <property type="entry name" value="THIOREDOXIN_2"/>
    <property type="match status" value="1"/>
</dbReference>
<dbReference type="InterPro" id="IPR050553">
    <property type="entry name" value="Thioredoxin_ResA/DsbE_sf"/>
</dbReference>
<keyword evidence="6" id="KW-0732">Signal</keyword>
<dbReference type="AlphaFoldDB" id="A0A6G6WHW1"/>
<dbReference type="GO" id="GO:0016491">
    <property type="term" value="F:oxidoreductase activity"/>
    <property type="evidence" value="ECO:0007669"/>
    <property type="project" value="InterPro"/>
</dbReference>
<dbReference type="CDD" id="cd02966">
    <property type="entry name" value="TlpA_like_family"/>
    <property type="match status" value="1"/>
</dbReference>
<evidence type="ECO:0000259" key="7">
    <source>
        <dbReference type="PROSITE" id="PS51352"/>
    </source>
</evidence>
<sequence length="205" mass="21347">MRLLAALAALVCLLTACTGDSKPQGITLDNRPVAASKVDVDTPALREAKAAAGIADCTPGRGGGELPSLTLPCLGGGTAVDLASLKGPMLLSFWGSWCGPCAEEMPALQAFADDYADQVPLLAVDYQDQYPASALEQMQERGVTYPSLADPGGDVQQFDEFAKIPGMPMLVFVDADGAIAHREFGGLDSEAQIVDLVEEHLGVAL</sequence>
<evidence type="ECO:0000256" key="4">
    <source>
        <dbReference type="ARBA" id="ARBA00023157"/>
    </source>
</evidence>
<dbReference type="PANTHER" id="PTHR42852">
    <property type="entry name" value="THIOL:DISULFIDE INTERCHANGE PROTEIN DSBE"/>
    <property type="match status" value="1"/>
</dbReference>
<dbReference type="GO" id="GO:0030313">
    <property type="term" value="C:cell envelope"/>
    <property type="evidence" value="ECO:0007669"/>
    <property type="project" value="UniProtKB-SubCell"/>
</dbReference>
<keyword evidence="9" id="KW-1185">Reference proteome</keyword>
<accession>A0A6G6WHW1</accession>
<evidence type="ECO:0000256" key="6">
    <source>
        <dbReference type="SAM" id="SignalP"/>
    </source>
</evidence>
<dbReference type="PROSITE" id="PS51257">
    <property type="entry name" value="PROKAR_LIPOPROTEIN"/>
    <property type="match status" value="1"/>
</dbReference>
<comment type="subcellular location">
    <subcellularLocation>
        <location evidence="1">Cell envelope</location>
    </subcellularLocation>
</comment>
<keyword evidence="3" id="KW-0735">Signal-anchor</keyword>
<dbReference type="Gene3D" id="3.40.30.10">
    <property type="entry name" value="Glutaredoxin"/>
    <property type="match status" value="1"/>
</dbReference>